<accession>A0A438DXB8</accession>
<protein>
    <submittedName>
        <fullName evidence="1">Uncharacterized protein</fullName>
    </submittedName>
</protein>
<evidence type="ECO:0000313" key="2">
    <source>
        <dbReference type="Proteomes" id="UP000288805"/>
    </source>
</evidence>
<organism evidence="1 2">
    <name type="scientific">Vitis vinifera</name>
    <name type="common">Grape</name>
    <dbReference type="NCBI Taxonomy" id="29760"/>
    <lineage>
        <taxon>Eukaryota</taxon>
        <taxon>Viridiplantae</taxon>
        <taxon>Streptophyta</taxon>
        <taxon>Embryophyta</taxon>
        <taxon>Tracheophyta</taxon>
        <taxon>Spermatophyta</taxon>
        <taxon>Magnoliopsida</taxon>
        <taxon>eudicotyledons</taxon>
        <taxon>Gunneridae</taxon>
        <taxon>Pentapetalae</taxon>
        <taxon>rosids</taxon>
        <taxon>Vitales</taxon>
        <taxon>Vitaceae</taxon>
        <taxon>Viteae</taxon>
        <taxon>Vitis</taxon>
    </lineage>
</organism>
<dbReference type="Proteomes" id="UP000288805">
    <property type="component" value="Unassembled WGS sequence"/>
</dbReference>
<comment type="caution">
    <text evidence="1">The sequence shown here is derived from an EMBL/GenBank/DDBJ whole genome shotgun (WGS) entry which is preliminary data.</text>
</comment>
<evidence type="ECO:0000313" key="1">
    <source>
        <dbReference type="EMBL" id="RVW40151.1"/>
    </source>
</evidence>
<name>A0A438DXB8_VITVI</name>
<reference evidence="1 2" key="1">
    <citation type="journal article" date="2018" name="PLoS Genet.">
        <title>Population sequencing reveals clonal diversity and ancestral inbreeding in the grapevine cultivar Chardonnay.</title>
        <authorList>
            <person name="Roach M.J."/>
            <person name="Johnson D.L."/>
            <person name="Bohlmann J."/>
            <person name="van Vuuren H.J."/>
            <person name="Jones S.J."/>
            <person name="Pretorius I.S."/>
            <person name="Schmidt S.A."/>
            <person name="Borneman A.R."/>
        </authorList>
    </citation>
    <scope>NUCLEOTIDE SEQUENCE [LARGE SCALE GENOMIC DNA]</scope>
    <source>
        <strain evidence="2">cv. Chardonnay</strain>
        <tissue evidence="1">Leaf</tissue>
    </source>
</reference>
<gene>
    <name evidence="1" type="ORF">CK203_086166</name>
</gene>
<dbReference type="EMBL" id="QGNW01001464">
    <property type="protein sequence ID" value="RVW40151.1"/>
    <property type="molecule type" value="Genomic_DNA"/>
</dbReference>
<dbReference type="AlphaFoldDB" id="A0A438DXB8"/>
<proteinExistence type="predicted"/>
<sequence>MMALTLLLRLDFRPGGNHHHKKGMNTPSALGEEARLTPEKLNGLNLVGIAPTLASSVGSERTKDVNTLQKSIVNYGWGGLFHTQSWHMTLRRTAEAFYPWGIEFSSSSYLKQSKEESSSDRQIQPNEETTFYRVSKKMRRNKRLHLLDALRAQMGPQAPSVERQSCMLEILSARLGPPATTPMLERPS</sequence>